<dbReference type="Proteomes" id="UP000568380">
    <property type="component" value="Unassembled WGS sequence"/>
</dbReference>
<gene>
    <name evidence="1" type="ORF">HNR40_000252</name>
</gene>
<keyword evidence="2" id="KW-1185">Reference proteome</keyword>
<evidence type="ECO:0000313" key="1">
    <source>
        <dbReference type="EMBL" id="MBB5074806.1"/>
    </source>
</evidence>
<dbReference type="EMBL" id="JACHIN010000001">
    <property type="protein sequence ID" value="MBB5074806.1"/>
    <property type="molecule type" value="Genomic_DNA"/>
</dbReference>
<evidence type="ECO:0000313" key="2">
    <source>
        <dbReference type="Proteomes" id="UP000568380"/>
    </source>
</evidence>
<sequence>MKHAGELGFRPSHATKGDLELVHQGRRQIVYLNRKRLVSQVIAVIVAPWSPVDELCGVPGVTFKGGYHHSSNMRTFPKRLNGGRDEIHYGYSVECADQTSFARLLDTI</sequence>
<reference evidence="1 2" key="1">
    <citation type="submission" date="2020-08" db="EMBL/GenBank/DDBJ databases">
        <title>Genomic Encyclopedia of Type Strains, Phase IV (KMG-IV): sequencing the most valuable type-strain genomes for metagenomic binning, comparative biology and taxonomic classification.</title>
        <authorList>
            <person name="Goeker M."/>
        </authorList>
    </citation>
    <scope>NUCLEOTIDE SEQUENCE [LARGE SCALE GENOMIC DNA]</scope>
    <source>
        <strain evidence="1 2">DSM 45385</strain>
    </source>
</reference>
<comment type="caution">
    <text evidence="1">The sequence shown here is derived from an EMBL/GenBank/DDBJ whole genome shotgun (WGS) entry which is preliminary data.</text>
</comment>
<organism evidence="1 2">
    <name type="scientific">Nonomuraea endophytica</name>
    <dbReference type="NCBI Taxonomy" id="714136"/>
    <lineage>
        <taxon>Bacteria</taxon>
        <taxon>Bacillati</taxon>
        <taxon>Actinomycetota</taxon>
        <taxon>Actinomycetes</taxon>
        <taxon>Streptosporangiales</taxon>
        <taxon>Streptosporangiaceae</taxon>
        <taxon>Nonomuraea</taxon>
    </lineage>
</organism>
<proteinExistence type="predicted"/>
<accession>A0A7W7ZW15</accession>
<name>A0A7W7ZW15_9ACTN</name>
<dbReference type="AlphaFoldDB" id="A0A7W7ZW15"/>
<protein>
    <submittedName>
        <fullName evidence="1">Uncharacterized protein</fullName>
    </submittedName>
</protein>